<dbReference type="Proteomes" id="UP000199229">
    <property type="component" value="Unassembled WGS sequence"/>
</dbReference>
<sequence length="390" mass="41603">MSQGTQVRTHLCGIRTAWTEAPEAGLAVREVAAAIGAAELSQIVVFFSSDYCVETLNGALTQGFPGVPVAGCTMSGGISPAGGLARGLVLIAFPRAGFRIVSGVLDAIDHHDVARTAASVRALRRTLDGEAAEAGPGGRFALSLIDGLANAEETVVSAIAWALDGIPLVGGSAGDGLDFREAILLHGGAIHRRAAVLLLVETDCPTRIFKSDNFEPTTTKFVVTASDDERRIVYELNAEPAAREYAMAVGLDPEGLSPMSFAAYPLAVRIGGEYFCRSIRRLDPEDGSLSFFCAIDEGVVLTLARPRDIVTATRTELERLDAELGGLDLVIGFDCILRRLDAEHGQVRHGICDLYRRYAVVGFETYGEQYRAMHLNQTFTGIAIGRRPAP</sequence>
<evidence type="ECO:0000313" key="4">
    <source>
        <dbReference type="Proteomes" id="UP000199229"/>
    </source>
</evidence>
<proteinExistence type="predicted"/>
<dbReference type="Pfam" id="PF08495">
    <property type="entry name" value="FIST"/>
    <property type="match status" value="1"/>
</dbReference>
<dbReference type="PANTHER" id="PTHR40252:SF2">
    <property type="entry name" value="BLR0328 PROTEIN"/>
    <property type="match status" value="1"/>
</dbReference>
<name>A0A1I2RP30_9HYPH</name>
<dbReference type="EMBL" id="FOPM01000003">
    <property type="protein sequence ID" value="SFG42268.1"/>
    <property type="molecule type" value="Genomic_DNA"/>
</dbReference>
<dbReference type="STRING" id="582675.SAMN05192565_10342"/>
<dbReference type="RefSeq" id="WP_091968978.1">
    <property type="nucleotide sequence ID" value="NZ_FOPM01000003.1"/>
</dbReference>
<feature type="domain" description="FIST" evidence="1">
    <location>
        <begin position="40"/>
        <end position="240"/>
    </location>
</feature>
<dbReference type="InterPro" id="IPR013702">
    <property type="entry name" value="FIST_domain_N"/>
</dbReference>
<protein>
    <submittedName>
        <fullName evidence="3">Uncharacterized conserved protein, contains FIST_N domain</fullName>
    </submittedName>
</protein>
<dbReference type="InterPro" id="IPR019494">
    <property type="entry name" value="FIST_C"/>
</dbReference>
<keyword evidence="4" id="KW-1185">Reference proteome</keyword>
<evidence type="ECO:0000259" key="1">
    <source>
        <dbReference type="SMART" id="SM00897"/>
    </source>
</evidence>
<dbReference type="Pfam" id="PF10442">
    <property type="entry name" value="FIST_C"/>
    <property type="match status" value="1"/>
</dbReference>
<evidence type="ECO:0000313" key="3">
    <source>
        <dbReference type="EMBL" id="SFG42268.1"/>
    </source>
</evidence>
<feature type="domain" description="FIST C-domain" evidence="2">
    <location>
        <begin position="241"/>
        <end position="372"/>
    </location>
</feature>
<dbReference type="PANTHER" id="PTHR40252">
    <property type="entry name" value="BLR0328 PROTEIN"/>
    <property type="match status" value="1"/>
</dbReference>
<dbReference type="SMART" id="SM00897">
    <property type="entry name" value="FIST"/>
    <property type="match status" value="1"/>
</dbReference>
<evidence type="ECO:0000259" key="2">
    <source>
        <dbReference type="SMART" id="SM01204"/>
    </source>
</evidence>
<organism evidence="3 4">
    <name type="scientific">Methylobacterium gossipiicola</name>
    <dbReference type="NCBI Taxonomy" id="582675"/>
    <lineage>
        <taxon>Bacteria</taxon>
        <taxon>Pseudomonadati</taxon>
        <taxon>Pseudomonadota</taxon>
        <taxon>Alphaproteobacteria</taxon>
        <taxon>Hyphomicrobiales</taxon>
        <taxon>Methylobacteriaceae</taxon>
        <taxon>Methylobacterium</taxon>
    </lineage>
</organism>
<accession>A0A1I2RP30</accession>
<dbReference type="SMART" id="SM01204">
    <property type="entry name" value="FIST_C"/>
    <property type="match status" value="1"/>
</dbReference>
<dbReference type="AlphaFoldDB" id="A0A1I2RP30"/>
<dbReference type="OrthoDB" id="9807948at2"/>
<reference evidence="4" key="1">
    <citation type="submission" date="2016-10" db="EMBL/GenBank/DDBJ databases">
        <authorList>
            <person name="Varghese N."/>
            <person name="Submissions S."/>
        </authorList>
    </citation>
    <scope>NUCLEOTIDE SEQUENCE [LARGE SCALE GENOMIC DNA]</scope>
    <source>
        <strain evidence="4">Gh-105</strain>
    </source>
</reference>
<gene>
    <name evidence="3" type="ORF">SAMN05192565_10342</name>
</gene>